<dbReference type="SUPFAM" id="SSF51197">
    <property type="entry name" value="Clavaminate synthase-like"/>
    <property type="match status" value="1"/>
</dbReference>
<name>A0A8J2SHW1_9STRA</name>
<proteinExistence type="predicted"/>
<evidence type="ECO:0000313" key="1">
    <source>
        <dbReference type="EMBL" id="CAH0370728.1"/>
    </source>
</evidence>
<gene>
    <name evidence="1" type="ORF">PECAL_3P06290</name>
</gene>
<comment type="caution">
    <text evidence="1">The sequence shown here is derived from an EMBL/GenBank/DDBJ whole genome shotgun (WGS) entry which is preliminary data.</text>
</comment>
<dbReference type="Gene3D" id="2.60.120.590">
    <property type="entry name" value="Alpha-ketoglutarate-dependent dioxygenase AlkB-like"/>
    <property type="match status" value="1"/>
</dbReference>
<dbReference type="Proteomes" id="UP000789595">
    <property type="component" value="Unassembled WGS sequence"/>
</dbReference>
<dbReference type="EMBL" id="CAKKNE010000003">
    <property type="protein sequence ID" value="CAH0370728.1"/>
    <property type="molecule type" value="Genomic_DNA"/>
</dbReference>
<accession>A0A8J2SHW1</accession>
<keyword evidence="2" id="KW-1185">Reference proteome</keyword>
<dbReference type="InterPro" id="IPR037151">
    <property type="entry name" value="AlkB-like_sf"/>
</dbReference>
<sequence length="291" mass="32166">MATLLTFLGRTLYQHRPFNDVDEAHIRRVSNGANVAAAANPGLRVIPGFVAADELDEVASCARECLDRYGRQMLRPRDKAYFEGQMAHLTKSERPFVNAERVTGRFERPDQPLAPWGHGDEFDVEALPAVLRKLAERARASPLALGPLRDVTINRRRDGYFRLDPHLDPAKDGPNVCIVGLLSDTVLTLSPVGPPDSTTCDQEAVSMNSWDAADVDVLATIGTLVHLSGKARMELHHGIRLGVSRRQLSEAGVDVDGDVLYDWWGAPARPMKRNRERISIVFAFGEPSLID</sequence>
<dbReference type="AlphaFoldDB" id="A0A8J2SHW1"/>
<protein>
    <submittedName>
        <fullName evidence="1">Uncharacterized protein</fullName>
    </submittedName>
</protein>
<reference evidence="1" key="1">
    <citation type="submission" date="2021-11" db="EMBL/GenBank/DDBJ databases">
        <authorList>
            <consortium name="Genoscope - CEA"/>
            <person name="William W."/>
        </authorList>
    </citation>
    <scope>NUCLEOTIDE SEQUENCE</scope>
</reference>
<dbReference type="OrthoDB" id="412814at2759"/>
<organism evidence="1 2">
    <name type="scientific">Pelagomonas calceolata</name>
    <dbReference type="NCBI Taxonomy" id="35677"/>
    <lineage>
        <taxon>Eukaryota</taxon>
        <taxon>Sar</taxon>
        <taxon>Stramenopiles</taxon>
        <taxon>Ochrophyta</taxon>
        <taxon>Pelagophyceae</taxon>
        <taxon>Pelagomonadales</taxon>
        <taxon>Pelagomonadaceae</taxon>
        <taxon>Pelagomonas</taxon>
    </lineage>
</organism>
<evidence type="ECO:0000313" key="2">
    <source>
        <dbReference type="Proteomes" id="UP000789595"/>
    </source>
</evidence>